<feature type="compositionally biased region" description="Polar residues" evidence="2">
    <location>
        <begin position="355"/>
        <end position="382"/>
    </location>
</feature>
<gene>
    <name evidence="3" type="primary">AVEN_215711_1</name>
    <name evidence="3" type="ORF">CDAR_20871</name>
</gene>
<name>A0AAV4N0H4_9ARAC</name>
<evidence type="ECO:0000256" key="1">
    <source>
        <dbReference type="SAM" id="Coils"/>
    </source>
</evidence>
<dbReference type="Proteomes" id="UP001054837">
    <property type="component" value="Unassembled WGS sequence"/>
</dbReference>
<evidence type="ECO:0000313" key="4">
    <source>
        <dbReference type="Proteomes" id="UP001054837"/>
    </source>
</evidence>
<organism evidence="3 4">
    <name type="scientific">Caerostris darwini</name>
    <dbReference type="NCBI Taxonomy" id="1538125"/>
    <lineage>
        <taxon>Eukaryota</taxon>
        <taxon>Metazoa</taxon>
        <taxon>Ecdysozoa</taxon>
        <taxon>Arthropoda</taxon>
        <taxon>Chelicerata</taxon>
        <taxon>Arachnida</taxon>
        <taxon>Araneae</taxon>
        <taxon>Araneomorphae</taxon>
        <taxon>Entelegynae</taxon>
        <taxon>Araneoidea</taxon>
        <taxon>Araneidae</taxon>
        <taxon>Caerostris</taxon>
    </lineage>
</organism>
<reference evidence="3 4" key="1">
    <citation type="submission" date="2021-06" db="EMBL/GenBank/DDBJ databases">
        <title>Caerostris darwini draft genome.</title>
        <authorList>
            <person name="Kono N."/>
            <person name="Arakawa K."/>
        </authorList>
    </citation>
    <scope>NUCLEOTIDE SEQUENCE [LARGE SCALE GENOMIC DNA]</scope>
</reference>
<protein>
    <submittedName>
        <fullName evidence="3">Uncharacterized protein</fullName>
    </submittedName>
</protein>
<sequence length="391" mass="46218">MPPKKKKPDSVQVGIYNVDLMNEEELKVYIEALKQESERTKTVFINHQKQKKELEDLLKNTQEDILDRYEILIQKEIEVQHLLCHSNDVMKEEGRHQMIMEIESNKDLASHMLDNFTEVQMTKMFQRDSRAGKKDNLQDRAREVDHIKFLDKLVTENLEEETEEKGILMREERKKNMGKVSEDFVESYHITKSEFLDDKTNELTNIWEEDMDNFHNNPLADQSEKMSFYFKELFWKNITASVNLKIKETSLEKELNKLQMLLRVAEREHKELLATVQQPDLSPQVDTTFLETKNLDDERLNYLIFENDTLKEKLRQITEERDVLKNRFLSTMRGIYQKADFANFLAEQMILSVSNNQNPSDSESPYSENSKTSPKQNEQNVTSEEESDESD</sequence>
<evidence type="ECO:0000256" key="2">
    <source>
        <dbReference type="SAM" id="MobiDB-lite"/>
    </source>
</evidence>
<proteinExistence type="predicted"/>
<keyword evidence="1" id="KW-0175">Coiled coil</keyword>
<dbReference type="EMBL" id="BPLQ01000966">
    <property type="protein sequence ID" value="GIX76754.1"/>
    <property type="molecule type" value="Genomic_DNA"/>
</dbReference>
<dbReference type="AlphaFoldDB" id="A0AAV4N0H4"/>
<comment type="caution">
    <text evidence="3">The sequence shown here is derived from an EMBL/GenBank/DDBJ whole genome shotgun (WGS) entry which is preliminary data.</text>
</comment>
<feature type="region of interest" description="Disordered" evidence="2">
    <location>
        <begin position="355"/>
        <end position="391"/>
    </location>
</feature>
<feature type="coiled-coil region" evidence="1">
    <location>
        <begin position="248"/>
        <end position="275"/>
    </location>
</feature>
<keyword evidence="4" id="KW-1185">Reference proteome</keyword>
<accession>A0AAV4N0H4</accession>
<evidence type="ECO:0000313" key="3">
    <source>
        <dbReference type="EMBL" id="GIX76754.1"/>
    </source>
</evidence>